<sequence>MNVVSAGYVTGLVNFALRGGVPRRQEARPAGKYAAQPAKGVKVDTTFVVSSILLIHQPFGSLGGGSKIGIKGGLRLTGGTARQVFLGSLGGFG</sequence>
<accession>A0A7G5GYF1</accession>
<keyword evidence="2" id="KW-1185">Reference proteome</keyword>
<evidence type="ECO:0000313" key="2">
    <source>
        <dbReference type="Proteomes" id="UP000515369"/>
    </source>
</evidence>
<dbReference type="RefSeq" id="WP_182461149.1">
    <property type="nucleotide sequence ID" value="NZ_CP059732.1"/>
</dbReference>
<reference evidence="1 2" key="1">
    <citation type="submission" date="2020-07" db="EMBL/GenBank/DDBJ databases">
        <title>Spirosoma foliorum sp. nov., isolated from the leaves on the Nejang mountain Korea, Republic of.</title>
        <authorList>
            <person name="Ho H."/>
            <person name="Lee Y.-J."/>
            <person name="Nurcahyanto D.-A."/>
            <person name="Kim S.-G."/>
        </authorList>
    </citation>
    <scope>NUCLEOTIDE SEQUENCE [LARGE SCALE GENOMIC DNA]</scope>
    <source>
        <strain evidence="1 2">PL0136</strain>
    </source>
</reference>
<proteinExistence type="predicted"/>
<evidence type="ECO:0000313" key="1">
    <source>
        <dbReference type="EMBL" id="QMW03893.1"/>
    </source>
</evidence>
<gene>
    <name evidence="1" type="ORF">H3H32_02750</name>
</gene>
<protein>
    <submittedName>
        <fullName evidence="1">Uncharacterized protein</fullName>
    </submittedName>
</protein>
<name>A0A7G5GYF1_9BACT</name>
<dbReference type="Proteomes" id="UP000515369">
    <property type="component" value="Chromosome"/>
</dbReference>
<organism evidence="1 2">
    <name type="scientific">Spirosoma foliorum</name>
    <dbReference type="NCBI Taxonomy" id="2710596"/>
    <lineage>
        <taxon>Bacteria</taxon>
        <taxon>Pseudomonadati</taxon>
        <taxon>Bacteroidota</taxon>
        <taxon>Cytophagia</taxon>
        <taxon>Cytophagales</taxon>
        <taxon>Cytophagaceae</taxon>
        <taxon>Spirosoma</taxon>
    </lineage>
</organism>
<dbReference type="AlphaFoldDB" id="A0A7G5GYF1"/>
<dbReference type="EMBL" id="CP059732">
    <property type="protein sequence ID" value="QMW03893.1"/>
    <property type="molecule type" value="Genomic_DNA"/>
</dbReference>
<dbReference type="KEGG" id="sfol:H3H32_02750"/>